<dbReference type="InterPro" id="IPR003305">
    <property type="entry name" value="CenC_carb-bd"/>
</dbReference>
<feature type="domain" description="GH16" evidence="3">
    <location>
        <begin position="40"/>
        <end position="296"/>
    </location>
</feature>
<evidence type="ECO:0000259" key="3">
    <source>
        <dbReference type="PROSITE" id="PS51762"/>
    </source>
</evidence>
<dbReference type="Pfam" id="PF00722">
    <property type="entry name" value="Glyco_hydro_16"/>
    <property type="match status" value="1"/>
</dbReference>
<evidence type="ECO:0000256" key="1">
    <source>
        <dbReference type="ARBA" id="ARBA00006865"/>
    </source>
</evidence>
<dbReference type="PROSITE" id="PS51762">
    <property type="entry name" value="GH16_2"/>
    <property type="match status" value="1"/>
</dbReference>
<sequence>MKKTIGLVMSFMLVMPFLFNNKVDGSGQQGAETSDDDWTLTWEDQFEGDELDPDKWTIDIGNGFYDANGNWVPGWGNEELQSYQEDNVRVEDGKLILEGREETVSDETGTYDYTSGKVHSQGKFSQKYGKFEARMALPEGQGYWPAFWMMPEDDKYGGWAASGEIDIMEAAGGRPDHIGGAIHYGGEWPNNTYTAKDYYFPEGTDITDFNVYSIEWEPGEIRWYVNGELYQSLNNWSTTSSGNPAKFSYPAPFDQEFYLILNLAVGGWYGGDPDGTTPFPGDVVVDYVKAYELTGRDYMDPVEPVFEAEELPEGAKEAIDGNYVYDPAFEEGFTNIKTNDDLQNDWTNDFWNLVHLNEFNGNAAAAVEDVTGEPFAKVDISAAGSQTYAVQLIQNVTLGKGRWYKLSFDAKAAADRTMNVKLGGGPERGYTAYSPSRDFALTQDLESYEMTFQMQHDSDALARLEYNLGLNTNSVWVGNVVLEEVEAQDPYNETAPKRPLANGNHVYNGTFDQGRMDRMTFWDFASEGADAEASVDPVAREIEVDITDGSEAAEAVSLRQFGMNLLGGAEYELQFNGRSAAVRDISVALLSENGQDVYHQETMELSDSQDSQSFTFTMPEVTDTAGQLVFYFGGSDSNVVLDDIEMYRISDHDMDVPLSEAFPLKNGAFTNGSAYWDTHIQGDYGDSSSAGSFKVENGKGVFSVLDTGANPWDLMLFQDNLPVKAGNTYTVQFDAKSSVERTIEAVVENASYYRYLSEEIALTEELETFTFEFPVTEDDNVGLKYLLGAVEAAPHDVTVSNVRFEVKGEREKYFPLKNGDFSHGLEEWGTHLQGDWDGDSQAVFSGENEEARISIEHTGANPWDIQLFQPDLSLNEGQTYVVEFDASSTADRSIEVVLDNGPAGGYYRHFEEIVQLTDEVETFTFEFEMSADDQVGLLFLLGNVLDEQISATHDVVIDNIRVEVQGVRDYLAGEPKEEDEDDEPLPSAAELLLALEETMNEYLASGDVRRPLTNKLVNTLRQAQHHESAGRLEQAEHFVEKYLDHLESDSGHIEEEAAGVLKVMSESALQALAEEKE</sequence>
<evidence type="ECO:0000256" key="2">
    <source>
        <dbReference type="ARBA" id="ARBA00022801"/>
    </source>
</evidence>
<dbReference type="Gene3D" id="2.60.120.260">
    <property type="entry name" value="Galactose-binding domain-like"/>
    <property type="match status" value="4"/>
</dbReference>
<protein>
    <submittedName>
        <fullName evidence="4">Beta-glucanase</fullName>
    </submittedName>
</protein>
<dbReference type="SUPFAM" id="SSF49899">
    <property type="entry name" value="Concanavalin A-like lectins/glucanases"/>
    <property type="match status" value="1"/>
</dbReference>
<dbReference type="OrthoDB" id="9809583at2"/>
<reference evidence="4 5" key="1">
    <citation type="submission" date="2017-10" db="EMBL/GenBank/DDBJ databases">
        <title>Bacillus sp. nov., a halophilic bacterium isolated from a Yangshapao Lake.</title>
        <authorList>
            <person name="Wang H."/>
        </authorList>
    </citation>
    <scope>NUCLEOTIDE SEQUENCE [LARGE SCALE GENOMIC DNA]</scope>
    <source>
        <strain evidence="4 5">YSP-3</strain>
    </source>
</reference>
<proteinExistence type="inferred from homology"/>
<dbReference type="InterPro" id="IPR000757">
    <property type="entry name" value="Beta-glucanase-like"/>
</dbReference>
<keyword evidence="5" id="KW-1185">Reference proteome</keyword>
<comment type="similarity">
    <text evidence="1">Belongs to the glycosyl hydrolase 16 family.</text>
</comment>
<dbReference type="PANTHER" id="PTHR10963:SF55">
    <property type="entry name" value="GLYCOSIDE HYDROLASE FAMILY 16 PROTEIN"/>
    <property type="match status" value="1"/>
</dbReference>
<dbReference type="PANTHER" id="PTHR10963">
    <property type="entry name" value="GLYCOSYL HYDROLASE-RELATED"/>
    <property type="match status" value="1"/>
</dbReference>
<dbReference type="EMBL" id="PDOF01000004">
    <property type="protein sequence ID" value="PYZ95696.1"/>
    <property type="molecule type" value="Genomic_DNA"/>
</dbReference>
<name>A0A2W0H503_9BACI</name>
<gene>
    <name evidence="4" type="ORF">CR205_18725</name>
</gene>
<dbReference type="AlphaFoldDB" id="A0A2W0H503"/>
<dbReference type="Gene3D" id="2.60.120.200">
    <property type="match status" value="1"/>
</dbReference>
<dbReference type="InterPro" id="IPR050546">
    <property type="entry name" value="Glycosyl_Hydrlase_16"/>
</dbReference>
<dbReference type="GO" id="GO:0005975">
    <property type="term" value="P:carbohydrate metabolic process"/>
    <property type="evidence" value="ECO:0007669"/>
    <property type="project" value="InterPro"/>
</dbReference>
<dbReference type="CDD" id="cd08023">
    <property type="entry name" value="GH16_laminarinase_like"/>
    <property type="match status" value="1"/>
</dbReference>
<dbReference type="SUPFAM" id="SSF49785">
    <property type="entry name" value="Galactose-binding domain-like"/>
    <property type="match status" value="4"/>
</dbReference>
<dbReference type="GO" id="GO:0004553">
    <property type="term" value="F:hydrolase activity, hydrolyzing O-glycosyl compounds"/>
    <property type="evidence" value="ECO:0007669"/>
    <property type="project" value="InterPro"/>
</dbReference>
<dbReference type="Proteomes" id="UP000248066">
    <property type="component" value="Unassembled WGS sequence"/>
</dbReference>
<dbReference type="InterPro" id="IPR013320">
    <property type="entry name" value="ConA-like_dom_sf"/>
</dbReference>
<accession>A0A2W0H503</accession>
<evidence type="ECO:0000313" key="4">
    <source>
        <dbReference type="EMBL" id="PYZ95696.1"/>
    </source>
</evidence>
<dbReference type="InterPro" id="IPR008979">
    <property type="entry name" value="Galactose-bd-like_sf"/>
</dbReference>
<organism evidence="4 5">
    <name type="scientific">Alteribacter lacisalsi</name>
    <dbReference type="NCBI Taxonomy" id="2045244"/>
    <lineage>
        <taxon>Bacteria</taxon>
        <taxon>Bacillati</taxon>
        <taxon>Bacillota</taxon>
        <taxon>Bacilli</taxon>
        <taxon>Bacillales</taxon>
        <taxon>Bacillaceae</taxon>
        <taxon>Alteribacter</taxon>
    </lineage>
</organism>
<dbReference type="Pfam" id="PF22888">
    <property type="entry name" value="FIMAH"/>
    <property type="match status" value="1"/>
</dbReference>
<dbReference type="Pfam" id="PF02018">
    <property type="entry name" value="CBM_4_9"/>
    <property type="match status" value="4"/>
</dbReference>
<dbReference type="InterPro" id="IPR054470">
    <property type="entry name" value="FIMAH_dom"/>
</dbReference>
<keyword evidence="2" id="KW-0378">Hydrolase</keyword>
<comment type="caution">
    <text evidence="4">The sequence shown here is derived from an EMBL/GenBank/DDBJ whole genome shotgun (WGS) entry which is preliminary data.</text>
</comment>
<evidence type="ECO:0000313" key="5">
    <source>
        <dbReference type="Proteomes" id="UP000248066"/>
    </source>
</evidence>